<proteinExistence type="predicted"/>
<reference evidence="2" key="2">
    <citation type="submission" date="2022-12" db="EMBL/GenBank/DDBJ databases">
        <authorList>
            <person name="Kardos G."/>
            <person name="Sarkozi R."/>
            <person name="Laczko L."/>
            <person name="Marton S."/>
            <person name="Makrai L."/>
            <person name="Banyai K."/>
            <person name="Fodor L."/>
        </authorList>
    </citation>
    <scope>NUCLEOTIDE SEQUENCE</scope>
    <source>
        <strain evidence="2">84/14</strain>
    </source>
</reference>
<gene>
    <name evidence="2" type="primary">ubiB</name>
    <name evidence="2" type="synonym">aarF</name>
    <name evidence="2" type="synonym">yigQ</name>
    <name evidence="2" type="synonym">yigR</name>
    <name evidence="2" type="ORF">OYG11_10730</name>
</gene>
<reference evidence="2" key="1">
    <citation type="journal article" date="2021" name="Vet Sci">
        <title>O-Serogroups and Pathovirotypes of Escherichia coli Isolated from Post-Weaning Piglets Showing Diarrhoea and/or Oedema in South Korea.</title>
        <authorList>
            <person name="Byun J.W."/>
            <person name="Moon B.Y."/>
            <person name="Do K.H."/>
            <person name="Lee K."/>
            <person name="Lee H.Y."/>
            <person name="Kim W.I."/>
            <person name="So B."/>
            <person name="Lee W.K."/>
        </authorList>
    </citation>
    <scope>NUCLEOTIDE SEQUENCE</scope>
    <source>
        <strain evidence="2">84/14</strain>
    </source>
</reference>
<feature type="non-terminal residue" evidence="2">
    <location>
        <position position="1"/>
    </location>
</feature>
<keyword evidence="1" id="KW-0472">Membrane</keyword>
<keyword evidence="2" id="KW-0830">Ubiquinone</keyword>
<evidence type="ECO:0000313" key="2">
    <source>
        <dbReference type="EMBL" id="MCY6524674.1"/>
    </source>
</evidence>
<keyword evidence="1" id="KW-0812">Transmembrane</keyword>
<dbReference type="Proteomes" id="UP001077788">
    <property type="component" value="Unassembled WGS sequence"/>
</dbReference>
<accession>A0A9Q4DK35</accession>
<dbReference type="EMBL" id="JAPQFC010000001">
    <property type="protein sequence ID" value="MCY6524674.1"/>
    <property type="molecule type" value="Genomic_DNA"/>
</dbReference>
<organism evidence="2 3">
    <name type="scientific">Actinobacillus pleuropneumoniae</name>
    <name type="common">Haemophilus pleuropneumoniae</name>
    <dbReference type="NCBI Taxonomy" id="715"/>
    <lineage>
        <taxon>Bacteria</taxon>
        <taxon>Pseudomonadati</taxon>
        <taxon>Pseudomonadota</taxon>
        <taxon>Gammaproteobacteria</taxon>
        <taxon>Pasteurellales</taxon>
        <taxon>Pasteurellaceae</taxon>
        <taxon>Actinobacillus</taxon>
    </lineage>
</organism>
<comment type="caution">
    <text evidence="2">The sequence shown here is derived from an EMBL/GenBank/DDBJ whole genome shotgun (WGS) entry which is preliminary data.</text>
</comment>
<keyword evidence="1" id="KW-1133">Transmembrane helix</keyword>
<evidence type="ECO:0000256" key="1">
    <source>
        <dbReference type="SAM" id="Phobius"/>
    </source>
</evidence>
<feature type="transmembrane region" description="Helical" evidence="1">
    <location>
        <begin position="149"/>
        <end position="166"/>
    </location>
</feature>
<evidence type="ECO:0000313" key="3">
    <source>
        <dbReference type="Proteomes" id="UP001077788"/>
    </source>
</evidence>
<dbReference type="AlphaFoldDB" id="A0A9Q4DK35"/>
<sequence length="170" mass="19616">AKPLSEISFGHVLLSLFNVAREFNMEVQPQLVLLQKTLLYIEGLGRQVYPQLDLWQTAKPFLQNWLNEQVGVKAILRDLKQRAPQFREHFAEFPEAVFNALQQQKQINFRLDELNKTLQAQGRQKSHNVRSIVSGVIILGVLWRFDDLPLWLSCGTLVTALLVLLLQRKS</sequence>
<protein>
    <submittedName>
        <fullName evidence="2">Ubiquinone biosynthesis regulatory protein kinase UbiB</fullName>
    </submittedName>
</protein>
<name>A0A9Q4DK35_ACTPL</name>